<dbReference type="AlphaFoldDB" id="A0A117NHE5"/>
<protein>
    <submittedName>
        <fullName evidence="2">Uncharacterized protein</fullName>
    </submittedName>
</protein>
<reference evidence="2" key="1">
    <citation type="journal article" date="2015" name="Genome Biol. Evol.">
        <title>Organellar Genomes of White Spruce (Picea glauca): Assembly and Annotation.</title>
        <authorList>
            <person name="Jackman S.D."/>
            <person name="Warren R.L."/>
            <person name="Gibb E.A."/>
            <person name="Vandervalk B.P."/>
            <person name="Mohamadi H."/>
            <person name="Chu J."/>
            <person name="Raymond A."/>
            <person name="Pleasance S."/>
            <person name="Coope R."/>
            <person name="Wildung M.R."/>
            <person name="Ritland C.E."/>
            <person name="Bousquet J."/>
            <person name="Jones S.J."/>
            <person name="Bohlmann J."/>
            <person name="Birol I."/>
        </authorList>
    </citation>
    <scope>NUCLEOTIDE SEQUENCE [LARGE SCALE GENOMIC DNA]</scope>
    <source>
        <tissue evidence="2">Flushing bud</tissue>
    </source>
</reference>
<evidence type="ECO:0000313" key="2">
    <source>
        <dbReference type="EMBL" id="KUM48243.1"/>
    </source>
</evidence>
<proteinExistence type="predicted"/>
<keyword evidence="2" id="KW-0496">Mitochondrion</keyword>
<organism evidence="2">
    <name type="scientific">Picea glauca</name>
    <name type="common">White spruce</name>
    <name type="synonym">Pinus glauca</name>
    <dbReference type="NCBI Taxonomy" id="3330"/>
    <lineage>
        <taxon>Eukaryota</taxon>
        <taxon>Viridiplantae</taxon>
        <taxon>Streptophyta</taxon>
        <taxon>Embryophyta</taxon>
        <taxon>Tracheophyta</taxon>
        <taxon>Spermatophyta</taxon>
        <taxon>Pinopsida</taxon>
        <taxon>Pinidae</taxon>
        <taxon>Conifers I</taxon>
        <taxon>Pinales</taxon>
        <taxon>Pinaceae</taxon>
        <taxon>Picea</taxon>
    </lineage>
</organism>
<name>A0A117NHE5_PICGL</name>
<feature type="compositionally biased region" description="Gly residues" evidence="1">
    <location>
        <begin position="1"/>
        <end position="13"/>
    </location>
</feature>
<sequence length="51" mass="5332">MGEGTGSLSGRDGGFATASGTESALTGSDAFTYIRYKMLRIQPYACTLSMC</sequence>
<geneLocation type="mitochondrion" evidence="2"/>
<comment type="caution">
    <text evidence="2">The sequence shown here is derived from an EMBL/GenBank/DDBJ whole genome shotgun (WGS) entry which is preliminary data.</text>
</comment>
<evidence type="ECO:0000256" key="1">
    <source>
        <dbReference type="SAM" id="MobiDB-lite"/>
    </source>
</evidence>
<gene>
    <name evidence="2" type="ORF">ABT39_MTgene5240</name>
</gene>
<feature type="region of interest" description="Disordered" evidence="1">
    <location>
        <begin position="1"/>
        <end position="23"/>
    </location>
</feature>
<dbReference type="EMBL" id="LKAM01000006">
    <property type="protein sequence ID" value="KUM48243.1"/>
    <property type="molecule type" value="Genomic_DNA"/>
</dbReference>
<accession>A0A117NHE5</accession>